<dbReference type="EMBL" id="UINC01012149">
    <property type="protein sequence ID" value="SVA53210.1"/>
    <property type="molecule type" value="Genomic_DNA"/>
</dbReference>
<dbReference type="PANTHER" id="PTHR32552">
    <property type="entry name" value="FERRICHROME IRON RECEPTOR-RELATED"/>
    <property type="match status" value="1"/>
</dbReference>
<feature type="non-terminal residue" evidence="12">
    <location>
        <position position="769"/>
    </location>
</feature>
<dbReference type="InterPro" id="IPR012910">
    <property type="entry name" value="Plug_dom"/>
</dbReference>
<keyword evidence="7" id="KW-0798">TonB box</keyword>
<dbReference type="AlphaFoldDB" id="A0A381WL28"/>
<evidence type="ECO:0000259" key="10">
    <source>
        <dbReference type="Pfam" id="PF00593"/>
    </source>
</evidence>
<reference evidence="12" key="1">
    <citation type="submission" date="2018-05" db="EMBL/GenBank/DDBJ databases">
        <authorList>
            <person name="Lanie J.A."/>
            <person name="Ng W.-L."/>
            <person name="Kazmierczak K.M."/>
            <person name="Andrzejewski T.M."/>
            <person name="Davidsen T.M."/>
            <person name="Wayne K.J."/>
            <person name="Tettelin H."/>
            <person name="Glass J.I."/>
            <person name="Rusch D."/>
            <person name="Podicherti R."/>
            <person name="Tsui H.-C.T."/>
            <person name="Winkler M.E."/>
        </authorList>
    </citation>
    <scope>NUCLEOTIDE SEQUENCE</scope>
</reference>
<accession>A0A381WL28</accession>
<evidence type="ECO:0000256" key="2">
    <source>
        <dbReference type="ARBA" id="ARBA00022448"/>
    </source>
</evidence>
<sequence>MKKICNHMMALAITIAFTSTGIYAQELEEIIVTAQKREQSLQDVAVSVSVIDGGKIEAAAIHSFSALSAYIPNFSVSENAISTIASMRGVGIGANQSFENSVGLFVDGVHLAKGRHYRTGLFDIERVEVLRGPQGTLFGKNTLAGAVNVVSARANVGDEFGGRIAIAGEENGGQLIEGHVQGTVAKNFAMRLAFKDRKDDGYIDNEYNGGAGPTTDETMIRISGSWEPKDNVRVDFKHTDGDHVRTGSTVVLKHWEMALPPTPTSGLAFSISNTFFPAMPAAALAGELIGYRDQNMGAGSSLILGLNPEGTDTQTSDTSVNISVDLANGYTFKSVTGRAEYEYVDGIDADFAPIVLVSRDDWSSYDQTSQEFQISSPTDGDFSWIAGAYWDSQVQDIERLIDLDGTIGGVIGIYQSMGAVPDPTILAIPLATLTAMGLPMLYQNGELNNATAAYLISLGALPGTPDMYQTMFNHATRIGYWNQETESKAAYFQGTIDVSDSVSVTAGVRYVEEQKHIRAGTCLGTDNTGLQTCNNNAFLAAIMSATFDTYAHNFDNVPQRNTDHWLPGLIIKKTLSDNHMIYASFAKGYKSGGFNAADDQNPVFLADGTIVPTEPGIGFEYDDETAISYEIGGKHAFAGSVIFNWAAAHAEYKNQQVSTFVGLGFVVGNAASSTVNTLELDLLWQATDDLRLGVNAAYLDAKYDSFTAAACTEKQLATFRAYDPTVAPGTASKYTNIHISDYGPDLAIGPCRAVWDGAGYMTAGNQDLS</sequence>
<dbReference type="SUPFAM" id="SSF56935">
    <property type="entry name" value="Porins"/>
    <property type="match status" value="1"/>
</dbReference>
<evidence type="ECO:0000256" key="8">
    <source>
        <dbReference type="ARBA" id="ARBA00023136"/>
    </source>
</evidence>
<evidence type="ECO:0000256" key="6">
    <source>
        <dbReference type="ARBA" id="ARBA00023065"/>
    </source>
</evidence>
<gene>
    <name evidence="12" type="ORF">METZ01_LOCUS106064</name>
</gene>
<evidence type="ECO:0000313" key="12">
    <source>
        <dbReference type="EMBL" id="SVA53210.1"/>
    </source>
</evidence>
<evidence type="ECO:0000256" key="4">
    <source>
        <dbReference type="ARBA" id="ARBA00022692"/>
    </source>
</evidence>
<keyword evidence="3" id="KW-0410">Iron transport</keyword>
<feature type="domain" description="TonB-dependent receptor plug" evidence="11">
    <location>
        <begin position="41"/>
        <end position="146"/>
    </location>
</feature>
<keyword evidence="5" id="KW-0408">Iron</keyword>
<evidence type="ECO:0000259" key="11">
    <source>
        <dbReference type="Pfam" id="PF07715"/>
    </source>
</evidence>
<keyword evidence="4" id="KW-0812">Transmembrane</keyword>
<dbReference type="Pfam" id="PF07715">
    <property type="entry name" value="Plug"/>
    <property type="match status" value="1"/>
</dbReference>
<keyword evidence="6" id="KW-0406">Ion transport</keyword>
<dbReference type="PANTHER" id="PTHR32552:SF81">
    <property type="entry name" value="TONB-DEPENDENT OUTER MEMBRANE RECEPTOR"/>
    <property type="match status" value="1"/>
</dbReference>
<dbReference type="Pfam" id="PF00593">
    <property type="entry name" value="TonB_dep_Rec_b-barrel"/>
    <property type="match status" value="1"/>
</dbReference>
<evidence type="ECO:0000256" key="9">
    <source>
        <dbReference type="ARBA" id="ARBA00023237"/>
    </source>
</evidence>
<dbReference type="InterPro" id="IPR036942">
    <property type="entry name" value="Beta-barrel_TonB_sf"/>
</dbReference>
<comment type="subcellular location">
    <subcellularLocation>
        <location evidence="1">Cell outer membrane</location>
        <topology evidence="1">Multi-pass membrane protein</topology>
    </subcellularLocation>
</comment>
<name>A0A381WL28_9ZZZZ</name>
<dbReference type="GO" id="GO:0006826">
    <property type="term" value="P:iron ion transport"/>
    <property type="evidence" value="ECO:0007669"/>
    <property type="project" value="UniProtKB-KW"/>
</dbReference>
<evidence type="ECO:0000256" key="7">
    <source>
        <dbReference type="ARBA" id="ARBA00023077"/>
    </source>
</evidence>
<dbReference type="PROSITE" id="PS52016">
    <property type="entry name" value="TONB_DEPENDENT_REC_3"/>
    <property type="match status" value="1"/>
</dbReference>
<dbReference type="InterPro" id="IPR039426">
    <property type="entry name" value="TonB-dep_rcpt-like"/>
</dbReference>
<keyword evidence="8" id="KW-0472">Membrane</keyword>
<keyword evidence="9" id="KW-0998">Cell outer membrane</keyword>
<proteinExistence type="predicted"/>
<dbReference type="Gene3D" id="2.40.170.20">
    <property type="entry name" value="TonB-dependent receptor, beta-barrel domain"/>
    <property type="match status" value="3"/>
</dbReference>
<organism evidence="12">
    <name type="scientific">marine metagenome</name>
    <dbReference type="NCBI Taxonomy" id="408172"/>
    <lineage>
        <taxon>unclassified sequences</taxon>
        <taxon>metagenomes</taxon>
        <taxon>ecological metagenomes</taxon>
    </lineage>
</organism>
<evidence type="ECO:0000256" key="5">
    <source>
        <dbReference type="ARBA" id="ARBA00023004"/>
    </source>
</evidence>
<dbReference type="InterPro" id="IPR000531">
    <property type="entry name" value="Beta-barrel_TonB"/>
</dbReference>
<evidence type="ECO:0000256" key="3">
    <source>
        <dbReference type="ARBA" id="ARBA00022496"/>
    </source>
</evidence>
<evidence type="ECO:0000256" key="1">
    <source>
        <dbReference type="ARBA" id="ARBA00004571"/>
    </source>
</evidence>
<evidence type="ECO:0008006" key="13">
    <source>
        <dbReference type="Google" id="ProtNLM"/>
    </source>
</evidence>
<protein>
    <recommendedName>
        <fullName evidence="13">TonB-dependent receptor plug domain-containing protein</fullName>
    </recommendedName>
</protein>
<keyword evidence="2" id="KW-0813">Transport</keyword>
<feature type="domain" description="TonB-dependent receptor-like beta-barrel" evidence="10">
    <location>
        <begin position="362"/>
        <end position="716"/>
    </location>
</feature>
<dbReference type="GO" id="GO:0009279">
    <property type="term" value="C:cell outer membrane"/>
    <property type="evidence" value="ECO:0007669"/>
    <property type="project" value="UniProtKB-SubCell"/>
</dbReference>